<evidence type="ECO:0000256" key="7">
    <source>
        <dbReference type="ARBA" id="ARBA00023315"/>
    </source>
</evidence>
<comment type="pathway">
    <text evidence="2">Glycan biosynthesis; alginate biosynthesis.</text>
</comment>
<keyword evidence="5" id="KW-0574">Periplasm</keyword>
<evidence type="ECO:0000256" key="5">
    <source>
        <dbReference type="ARBA" id="ARBA00022764"/>
    </source>
</evidence>
<evidence type="ECO:0000256" key="4">
    <source>
        <dbReference type="ARBA" id="ARBA00022729"/>
    </source>
</evidence>
<protein>
    <submittedName>
        <fullName evidence="9">Cell division protein FtsQ</fullName>
    </submittedName>
</protein>
<evidence type="ECO:0000256" key="6">
    <source>
        <dbReference type="ARBA" id="ARBA00022841"/>
    </source>
</evidence>
<dbReference type="CDD" id="cd14444">
    <property type="entry name" value="AlgX_N_like_1"/>
    <property type="match status" value="1"/>
</dbReference>
<dbReference type="GO" id="GO:0016746">
    <property type="term" value="F:acyltransferase activity"/>
    <property type="evidence" value="ECO:0007669"/>
    <property type="project" value="UniProtKB-KW"/>
</dbReference>
<keyword evidence="9" id="KW-0131">Cell cycle</keyword>
<evidence type="ECO:0000313" key="10">
    <source>
        <dbReference type="Proteomes" id="UP001161137"/>
    </source>
</evidence>
<keyword evidence="6" id="KW-0016">Alginate biosynthesis</keyword>
<dbReference type="Proteomes" id="UP001161137">
    <property type="component" value="Unassembled WGS sequence"/>
</dbReference>
<keyword evidence="9" id="KW-0132">Cell division</keyword>
<evidence type="ECO:0000256" key="3">
    <source>
        <dbReference type="ARBA" id="ARBA00022679"/>
    </source>
</evidence>
<dbReference type="GO" id="GO:0042597">
    <property type="term" value="C:periplasmic space"/>
    <property type="evidence" value="ECO:0007669"/>
    <property type="project" value="UniProtKB-SubCell"/>
</dbReference>
<keyword evidence="4" id="KW-0732">Signal</keyword>
<evidence type="ECO:0000256" key="1">
    <source>
        <dbReference type="ARBA" id="ARBA00004418"/>
    </source>
</evidence>
<dbReference type="SUPFAM" id="SSF52266">
    <property type="entry name" value="SGNH hydrolase"/>
    <property type="match status" value="1"/>
</dbReference>
<dbReference type="GO" id="GO:0042121">
    <property type="term" value="P:alginic acid biosynthetic process"/>
    <property type="evidence" value="ECO:0007669"/>
    <property type="project" value="UniProtKB-KW"/>
</dbReference>
<dbReference type="GO" id="GO:0051301">
    <property type="term" value="P:cell division"/>
    <property type="evidence" value="ECO:0007669"/>
    <property type="project" value="UniProtKB-KW"/>
</dbReference>
<sequence length="358" mass="39450">MFVFLLSGLGFCLWAMFVSDKVDLLPDQVTWTDFRDGEITHRIARELAVVPFAKRAADLERATSWLAIGDTGPRVRQGCPGWLFLADEMQIHRHADANARARVEKIRALESWLAKRDVRLLVVLVPDKSRIAADRLCGLERSAALAGRAAQWQRWAQETGVSVLDLTAALEPLGSAAFLRTDTHWSEEGAAHAAQRVASQVKTLGIDITPVKQWSRSPGEEQVRPGDLVRLAGLDWLPEGLQPAVEKVRLSQFSAVEQDQGISEDDLFGDSQLPNVALIGTSFSRNSNFVPFLEQALETSLGNFAKDGGEFAGAAKDYFGSPAFTQTPPQLVIWEIPERDLQTPFEDWASPDKADSSS</sequence>
<reference evidence="9" key="1">
    <citation type="submission" date="2022-09" db="EMBL/GenBank/DDBJ databases">
        <title>Intensive care unit water sources are persistently colonized with multi-drug resistant bacteria and are the site of extensive horizontal gene transfer of antibiotic resistance genes.</title>
        <authorList>
            <person name="Diorio-Toth L."/>
        </authorList>
    </citation>
    <scope>NUCLEOTIDE SEQUENCE</scope>
    <source>
        <strain evidence="9">GD03863</strain>
    </source>
</reference>
<dbReference type="InterPro" id="IPR031811">
    <property type="entry name" value="ALGX/ALGJ_SGNH-like"/>
</dbReference>
<dbReference type="Pfam" id="PF16822">
    <property type="entry name" value="ALGX"/>
    <property type="match status" value="1"/>
</dbReference>
<keyword evidence="7" id="KW-0012">Acyltransferase</keyword>
<comment type="subcellular location">
    <subcellularLocation>
        <location evidence="1">Periplasm</location>
    </subcellularLocation>
</comment>
<comment type="caution">
    <text evidence="9">The sequence shown here is derived from an EMBL/GenBank/DDBJ whole genome shotgun (WGS) entry which is preliminary data.</text>
</comment>
<evidence type="ECO:0000313" key="9">
    <source>
        <dbReference type="EMBL" id="MDH0704186.1"/>
    </source>
</evidence>
<feature type="domain" description="AlgX/AlgJ SGNH hydrolase-like" evidence="8">
    <location>
        <begin position="75"/>
        <end position="338"/>
    </location>
</feature>
<evidence type="ECO:0000259" key="8">
    <source>
        <dbReference type="Pfam" id="PF16822"/>
    </source>
</evidence>
<dbReference type="EMBL" id="JAOCDH010000035">
    <property type="protein sequence ID" value="MDH0704186.1"/>
    <property type="molecule type" value="Genomic_DNA"/>
</dbReference>
<organism evidence="9 10">
    <name type="scientific">Ectopseudomonas toyotomiensis</name>
    <dbReference type="NCBI Taxonomy" id="554344"/>
    <lineage>
        <taxon>Bacteria</taxon>
        <taxon>Pseudomonadati</taxon>
        <taxon>Pseudomonadota</taxon>
        <taxon>Gammaproteobacteria</taxon>
        <taxon>Pseudomonadales</taxon>
        <taxon>Pseudomonadaceae</taxon>
        <taxon>Ectopseudomonas</taxon>
    </lineage>
</organism>
<dbReference type="AlphaFoldDB" id="A0AA42IQR2"/>
<accession>A0AA42IQR2</accession>
<evidence type="ECO:0000256" key="2">
    <source>
        <dbReference type="ARBA" id="ARBA00005182"/>
    </source>
</evidence>
<gene>
    <name evidence="9" type="ORF">N5D41_22175</name>
</gene>
<proteinExistence type="predicted"/>
<keyword evidence="3" id="KW-0808">Transferase</keyword>
<name>A0AA42IQR2_9GAMM</name>